<organism evidence="2 3">
    <name type="scientific">Cadophora malorum</name>
    <dbReference type="NCBI Taxonomy" id="108018"/>
    <lineage>
        <taxon>Eukaryota</taxon>
        <taxon>Fungi</taxon>
        <taxon>Dikarya</taxon>
        <taxon>Ascomycota</taxon>
        <taxon>Pezizomycotina</taxon>
        <taxon>Leotiomycetes</taxon>
        <taxon>Helotiales</taxon>
        <taxon>Ploettnerulaceae</taxon>
        <taxon>Cadophora</taxon>
    </lineage>
</organism>
<sequence length="173" mass="17151">MVSITATLLTTLLPFLAAAQSSTTSSTTYPVTTLLPAPYLNQTTVYTTVYVDVCPTGLTTKTYTITQTCATPSGALPEHFTTTTKVCDACAGKPTLTVTCPIETAAATATGNATSVVAVPTGTAGCGSGGSCPAGGNGTVIYVTAGAEGRFVTGLEVLVLGAMVGAASSILLL</sequence>
<evidence type="ECO:0000256" key="1">
    <source>
        <dbReference type="SAM" id="SignalP"/>
    </source>
</evidence>
<feature type="signal peptide" evidence="1">
    <location>
        <begin position="1"/>
        <end position="19"/>
    </location>
</feature>
<dbReference type="Proteomes" id="UP000664132">
    <property type="component" value="Unassembled WGS sequence"/>
</dbReference>
<protein>
    <submittedName>
        <fullName evidence="2">Uncharacterized protein</fullName>
    </submittedName>
</protein>
<dbReference type="EMBL" id="JAFJYH010000006">
    <property type="protein sequence ID" value="KAG4425915.1"/>
    <property type="molecule type" value="Genomic_DNA"/>
</dbReference>
<name>A0A8H8BVS0_9HELO</name>
<dbReference type="OrthoDB" id="3558870at2759"/>
<comment type="caution">
    <text evidence="2">The sequence shown here is derived from an EMBL/GenBank/DDBJ whole genome shotgun (WGS) entry which is preliminary data.</text>
</comment>
<reference evidence="2" key="1">
    <citation type="submission" date="2021-02" db="EMBL/GenBank/DDBJ databases">
        <title>Genome sequence Cadophora malorum strain M34.</title>
        <authorList>
            <person name="Stefanovic E."/>
            <person name="Vu D."/>
            <person name="Scully C."/>
            <person name="Dijksterhuis J."/>
            <person name="Roader J."/>
            <person name="Houbraken J."/>
        </authorList>
    </citation>
    <scope>NUCLEOTIDE SEQUENCE</scope>
    <source>
        <strain evidence="2">M34</strain>
    </source>
</reference>
<evidence type="ECO:0000313" key="3">
    <source>
        <dbReference type="Proteomes" id="UP000664132"/>
    </source>
</evidence>
<feature type="chain" id="PRO_5034169589" evidence="1">
    <location>
        <begin position="20"/>
        <end position="173"/>
    </location>
</feature>
<keyword evidence="3" id="KW-1185">Reference proteome</keyword>
<gene>
    <name evidence="2" type="ORF">IFR04_000859</name>
</gene>
<proteinExistence type="predicted"/>
<keyword evidence="1" id="KW-0732">Signal</keyword>
<evidence type="ECO:0000313" key="2">
    <source>
        <dbReference type="EMBL" id="KAG4425915.1"/>
    </source>
</evidence>
<dbReference type="AlphaFoldDB" id="A0A8H8BVS0"/>
<accession>A0A8H8BVS0</accession>